<dbReference type="AlphaFoldDB" id="E7A2F7"/>
<dbReference type="Proteomes" id="UP000008867">
    <property type="component" value="Chromosome 8"/>
</dbReference>
<proteinExistence type="predicted"/>
<feature type="compositionally biased region" description="Low complexity" evidence="1">
    <location>
        <begin position="102"/>
        <end position="126"/>
    </location>
</feature>
<evidence type="ECO:0000256" key="1">
    <source>
        <dbReference type="SAM" id="MobiDB-lite"/>
    </source>
</evidence>
<dbReference type="OrthoDB" id="10406463at2759"/>
<organism evidence="2 3">
    <name type="scientific">Sporisorium reilianum (strain SRZ2)</name>
    <name type="common">Maize head smut fungus</name>
    <dbReference type="NCBI Taxonomy" id="999809"/>
    <lineage>
        <taxon>Eukaryota</taxon>
        <taxon>Fungi</taxon>
        <taxon>Dikarya</taxon>
        <taxon>Basidiomycota</taxon>
        <taxon>Ustilaginomycotina</taxon>
        <taxon>Ustilaginomycetes</taxon>
        <taxon>Ustilaginales</taxon>
        <taxon>Ustilaginaceae</taxon>
        <taxon>Sporisorium</taxon>
    </lineage>
</organism>
<dbReference type="VEuPathDB" id="FungiDB:sr14259"/>
<feature type="compositionally biased region" description="Basic and acidic residues" evidence="1">
    <location>
        <begin position="88"/>
        <end position="99"/>
    </location>
</feature>
<feature type="region of interest" description="Disordered" evidence="1">
    <location>
        <begin position="302"/>
        <end position="328"/>
    </location>
</feature>
<sequence length="328" mass="35295">MAKSEGDRKCRNCQRTLPIGHFRSPKAPDKVHKKCRSCRTNKPYTRTVETAAAVKGDKAKTDTRSAPTTAVVATISQLSQQGGPSRRQSSDKDRVHRDANVAGPSTSGSSKATSTTPKPSTTSAASRTISAIVSGPKIYQHRAPPGLAFSGPMDKTKNIQRQRRFLVPPGVVRDKHSDFPSLKADLEKGMIAHTPGCLECSVKKIHCTYGAGVRLNGKSRDPMTGKCDYCIFTTRKCRGNGYEGNKKGEVGAHTELVEVLDRLDAQVDTCLRAGEEDRSARVCGTRLVKRIAEVRAKLERLSSSLAPPESGVSGERGGGSLDAPIVIE</sequence>
<evidence type="ECO:0000313" key="3">
    <source>
        <dbReference type="Proteomes" id="UP000008867"/>
    </source>
</evidence>
<keyword evidence="3" id="KW-1185">Reference proteome</keyword>
<evidence type="ECO:0000313" key="2">
    <source>
        <dbReference type="EMBL" id="CBQ73664.1"/>
    </source>
</evidence>
<gene>
    <name evidence="2" type="ORF">sr14259</name>
</gene>
<dbReference type="HOGENOM" id="CLU_847788_0_0_1"/>
<dbReference type="EMBL" id="FQ311473">
    <property type="protein sequence ID" value="CBQ73664.1"/>
    <property type="molecule type" value="Genomic_DNA"/>
</dbReference>
<name>E7A2F7_SPORE</name>
<feature type="region of interest" description="Disordered" evidence="1">
    <location>
        <begin position="18"/>
        <end position="126"/>
    </location>
</feature>
<accession>E7A2F7</accession>
<reference evidence="2 3" key="1">
    <citation type="journal article" date="2010" name="Science">
        <title>Pathogenicity determinants in smut fungi revealed by genome comparison.</title>
        <authorList>
            <person name="Schirawski J."/>
            <person name="Mannhaupt G."/>
            <person name="Muench K."/>
            <person name="Brefort T."/>
            <person name="Schipper K."/>
            <person name="Doehlemann G."/>
            <person name="Di Stasio M."/>
            <person name="Roessel N."/>
            <person name="Mendoza-Mendoza A."/>
            <person name="Pester D."/>
            <person name="Mueller O."/>
            <person name="Winterberg B."/>
            <person name="Meyer E."/>
            <person name="Ghareeb H."/>
            <person name="Wollenberg T."/>
            <person name="Muensterkoetter M."/>
            <person name="Wong P."/>
            <person name="Walter M."/>
            <person name="Stukenbrock E."/>
            <person name="Gueldener U."/>
            <person name="Kahmann R."/>
        </authorList>
    </citation>
    <scope>NUCLEOTIDE SEQUENCE [LARGE SCALE GENOMIC DNA]</scope>
    <source>
        <strain evidence="3">SRZ2</strain>
    </source>
</reference>
<feature type="compositionally biased region" description="Low complexity" evidence="1">
    <location>
        <begin position="76"/>
        <end position="87"/>
    </location>
</feature>
<protein>
    <submittedName>
        <fullName evidence="2">Uncharacterized protein</fullName>
    </submittedName>
</protein>